<dbReference type="InterPro" id="IPR029044">
    <property type="entry name" value="Nucleotide-diphossugar_trans"/>
</dbReference>
<evidence type="ECO:0000256" key="1">
    <source>
        <dbReference type="ARBA" id="ARBA00004236"/>
    </source>
</evidence>
<keyword evidence="3" id="KW-0328">Glycosyltransferase</keyword>
<comment type="subcellular location">
    <subcellularLocation>
        <location evidence="1">Cell membrane</location>
    </subcellularLocation>
</comment>
<evidence type="ECO:0000256" key="4">
    <source>
        <dbReference type="ARBA" id="ARBA00022679"/>
    </source>
</evidence>
<dbReference type="GO" id="GO:0005886">
    <property type="term" value="C:plasma membrane"/>
    <property type="evidence" value="ECO:0007669"/>
    <property type="project" value="UniProtKB-SubCell"/>
</dbReference>
<proteinExistence type="predicted"/>
<dbReference type="AlphaFoldDB" id="A0A2U8HAS9"/>
<dbReference type="Proteomes" id="UP000244915">
    <property type="component" value="Chromosome 1"/>
</dbReference>
<feature type="domain" description="Glycosyltransferase 2-like" evidence="6">
    <location>
        <begin position="34"/>
        <end position="165"/>
    </location>
</feature>
<dbReference type="SUPFAM" id="SSF53448">
    <property type="entry name" value="Nucleotide-diphospho-sugar transferases"/>
    <property type="match status" value="1"/>
</dbReference>
<keyword evidence="2" id="KW-1003">Cell membrane</keyword>
<gene>
    <name evidence="7" type="ORF">CEW88_03795</name>
</gene>
<dbReference type="PANTHER" id="PTHR43646">
    <property type="entry name" value="GLYCOSYLTRANSFERASE"/>
    <property type="match status" value="1"/>
</dbReference>
<evidence type="ECO:0000313" key="7">
    <source>
        <dbReference type="EMBL" id="AWI82861.1"/>
    </source>
</evidence>
<dbReference type="Pfam" id="PF00535">
    <property type="entry name" value="Glycos_transf_2"/>
    <property type="match status" value="1"/>
</dbReference>
<evidence type="ECO:0000256" key="5">
    <source>
        <dbReference type="ARBA" id="ARBA00023136"/>
    </source>
</evidence>
<dbReference type="CDD" id="cd00761">
    <property type="entry name" value="Glyco_tranf_GTA_type"/>
    <property type="match status" value="1"/>
</dbReference>
<dbReference type="PANTHER" id="PTHR43646:SF2">
    <property type="entry name" value="GLYCOSYLTRANSFERASE 2-LIKE DOMAIN-CONTAINING PROTEIN"/>
    <property type="match status" value="1"/>
</dbReference>
<evidence type="ECO:0000313" key="8">
    <source>
        <dbReference type="Proteomes" id="UP000244915"/>
    </source>
</evidence>
<dbReference type="EMBL" id="CP022189">
    <property type="protein sequence ID" value="AWI82861.1"/>
    <property type="molecule type" value="Genomic_DNA"/>
</dbReference>
<keyword evidence="5" id="KW-0472">Membrane</keyword>
<evidence type="ECO:0000256" key="3">
    <source>
        <dbReference type="ARBA" id="ARBA00022676"/>
    </source>
</evidence>
<accession>A0A2U8HAS9</accession>
<organism evidence="7 8">
    <name type="scientific">Alloyangia pacifica</name>
    <dbReference type="NCBI Taxonomy" id="311180"/>
    <lineage>
        <taxon>Bacteria</taxon>
        <taxon>Pseudomonadati</taxon>
        <taxon>Pseudomonadota</taxon>
        <taxon>Alphaproteobacteria</taxon>
        <taxon>Rhodobacterales</taxon>
        <taxon>Roseobacteraceae</taxon>
        <taxon>Alloyangia</taxon>
    </lineage>
</organism>
<evidence type="ECO:0000256" key="2">
    <source>
        <dbReference type="ARBA" id="ARBA00022475"/>
    </source>
</evidence>
<dbReference type="InterPro" id="IPR001173">
    <property type="entry name" value="Glyco_trans_2-like"/>
</dbReference>
<keyword evidence="4" id="KW-0808">Transferase</keyword>
<name>A0A2U8HAS9_9RHOB</name>
<dbReference type="Gene3D" id="3.90.550.10">
    <property type="entry name" value="Spore Coat Polysaccharide Biosynthesis Protein SpsA, Chain A"/>
    <property type="match status" value="1"/>
</dbReference>
<reference evidence="7 8" key="1">
    <citation type="submission" date="2017-06" db="EMBL/GenBank/DDBJ databases">
        <title>Yangia sp. YSBP01 complete genome sequence.</title>
        <authorList>
            <person name="Woo J.-H."/>
            <person name="Kim H.-S."/>
        </authorList>
    </citation>
    <scope>NUCLEOTIDE SEQUENCE [LARGE SCALE GENOMIC DNA]</scope>
    <source>
        <strain evidence="7 8">YSBP01</strain>
    </source>
</reference>
<sequence length="356" mass="37681">MQSSSVLGTGIVNRRPLAARSLAFGPETPWPAAITVPARNEAERIVPCLEAARMALRGRGGIVVVVNGSDDATFPRARDWFEATGTAGLLIDLADTPEGGVGAVRRQAVAAAAPRLASRGVVLTTDADSRVLPDWLDTNLSELTRADLICGSVLPDRDEFAQLPPIIAQRGAAEGEYVGLTLALRALIDPLAHDPAPCGLGAAGASLAFRMPLYTDTGGIPALPGNEDRAFAALAEGRGWRVRHSPDVRVSTSCRLDGRAPGGMAEALARRISDPDPMVDSALEPAHRTVQRSRLQRARRDGVAQFGPGSLQVARIDRQLAGLERTRMRLSDVARELPLLAAAVRAARADTERLTA</sequence>
<dbReference type="KEGG" id="ypac:CEW88_03795"/>
<dbReference type="GO" id="GO:0016757">
    <property type="term" value="F:glycosyltransferase activity"/>
    <property type="evidence" value="ECO:0007669"/>
    <property type="project" value="UniProtKB-KW"/>
</dbReference>
<protein>
    <recommendedName>
        <fullName evidence="6">Glycosyltransferase 2-like domain-containing protein</fullName>
    </recommendedName>
</protein>
<evidence type="ECO:0000259" key="6">
    <source>
        <dbReference type="Pfam" id="PF00535"/>
    </source>
</evidence>